<sequence length="73" mass="8638">MSNKITKQFLQEHFRKHDSITLYKPDGTPVTFVKHHNLIVNGGHHSFMFRTYDELMDFYKKHHLCLKPVIAIG</sequence>
<comment type="caution">
    <text evidence="1">The sequence shown here is derived from an EMBL/GenBank/DDBJ whole genome shotgun (WGS) entry which is preliminary data.</text>
</comment>
<organism evidence="1 2">
    <name type="scientific">Neglectibacter timonensis</name>
    <dbReference type="NCBI Taxonomy" id="1776382"/>
    <lineage>
        <taxon>Bacteria</taxon>
        <taxon>Bacillati</taxon>
        <taxon>Bacillota</taxon>
        <taxon>Clostridia</taxon>
        <taxon>Eubacteriales</taxon>
        <taxon>Oscillospiraceae</taxon>
        <taxon>Neglectibacter</taxon>
    </lineage>
</organism>
<protein>
    <submittedName>
        <fullName evidence="1">Uncharacterized protein</fullName>
    </submittedName>
</protein>
<reference evidence="1 2" key="1">
    <citation type="submission" date="2022-06" db="EMBL/GenBank/DDBJ databases">
        <title>Isolation of gut microbiota from human fecal samples.</title>
        <authorList>
            <person name="Pamer E.G."/>
            <person name="Barat B."/>
            <person name="Waligurski E."/>
            <person name="Medina S."/>
            <person name="Paddock L."/>
            <person name="Mostad J."/>
        </authorList>
    </citation>
    <scope>NUCLEOTIDE SEQUENCE [LARGE SCALE GENOMIC DNA]</scope>
    <source>
        <strain evidence="1 2">DFI.9.73</strain>
    </source>
</reference>
<name>A0ABT1RYB1_9FIRM</name>
<dbReference type="Proteomes" id="UP001524473">
    <property type="component" value="Unassembled WGS sequence"/>
</dbReference>
<dbReference type="RefSeq" id="WP_066863168.1">
    <property type="nucleotide sequence ID" value="NZ_CABKVV010000013.1"/>
</dbReference>
<dbReference type="GeneID" id="90532160"/>
<gene>
    <name evidence="1" type="ORF">NE695_06990</name>
</gene>
<evidence type="ECO:0000313" key="1">
    <source>
        <dbReference type="EMBL" id="MCQ4839656.1"/>
    </source>
</evidence>
<evidence type="ECO:0000313" key="2">
    <source>
        <dbReference type="Proteomes" id="UP001524473"/>
    </source>
</evidence>
<keyword evidence="2" id="KW-1185">Reference proteome</keyword>
<accession>A0ABT1RYB1</accession>
<proteinExistence type="predicted"/>
<dbReference type="EMBL" id="JANFZH010000012">
    <property type="protein sequence ID" value="MCQ4839656.1"/>
    <property type="molecule type" value="Genomic_DNA"/>
</dbReference>